<dbReference type="EMBL" id="BARV01003461">
    <property type="protein sequence ID" value="GAI07326.1"/>
    <property type="molecule type" value="Genomic_DNA"/>
</dbReference>
<dbReference type="Gene3D" id="3.40.50.970">
    <property type="match status" value="1"/>
</dbReference>
<organism evidence="1">
    <name type="scientific">marine sediment metagenome</name>
    <dbReference type="NCBI Taxonomy" id="412755"/>
    <lineage>
        <taxon>unclassified sequences</taxon>
        <taxon>metagenomes</taxon>
        <taxon>ecological metagenomes</taxon>
    </lineage>
</organism>
<name>X1LNB8_9ZZZZ</name>
<dbReference type="AlphaFoldDB" id="X1LNB8"/>
<sequence length="42" mass="4400">KGRHPVKDVKVVAMAGDGGTSDIGVQALSEALERGHNFLSHD</sequence>
<dbReference type="SUPFAM" id="SSF52518">
    <property type="entry name" value="Thiamin diphosphate-binding fold (THDP-binding)"/>
    <property type="match status" value="1"/>
</dbReference>
<protein>
    <submittedName>
        <fullName evidence="1">Uncharacterized protein</fullName>
    </submittedName>
</protein>
<comment type="caution">
    <text evidence="1">The sequence shown here is derived from an EMBL/GenBank/DDBJ whole genome shotgun (WGS) entry which is preliminary data.</text>
</comment>
<feature type="non-terminal residue" evidence="1">
    <location>
        <position position="1"/>
    </location>
</feature>
<reference evidence="1" key="1">
    <citation type="journal article" date="2014" name="Front. Microbiol.">
        <title>High frequency of phylogenetically diverse reductive dehalogenase-homologous genes in deep subseafloor sedimentary metagenomes.</title>
        <authorList>
            <person name="Kawai M."/>
            <person name="Futagami T."/>
            <person name="Toyoda A."/>
            <person name="Takaki Y."/>
            <person name="Nishi S."/>
            <person name="Hori S."/>
            <person name="Arai W."/>
            <person name="Tsubouchi T."/>
            <person name="Morono Y."/>
            <person name="Uchiyama I."/>
            <person name="Ito T."/>
            <person name="Fujiyama A."/>
            <person name="Inagaki F."/>
            <person name="Takami H."/>
        </authorList>
    </citation>
    <scope>NUCLEOTIDE SEQUENCE</scope>
    <source>
        <strain evidence="1">Expedition CK06-06</strain>
    </source>
</reference>
<dbReference type="InterPro" id="IPR029061">
    <property type="entry name" value="THDP-binding"/>
</dbReference>
<accession>X1LNB8</accession>
<gene>
    <name evidence="1" type="ORF">S06H3_08260</name>
</gene>
<proteinExistence type="predicted"/>
<evidence type="ECO:0000313" key="1">
    <source>
        <dbReference type="EMBL" id="GAI07326.1"/>
    </source>
</evidence>